<dbReference type="InterPro" id="IPR006895">
    <property type="entry name" value="Znf_Sec23_Sec24"/>
</dbReference>
<dbReference type="Gene3D" id="1.20.120.730">
    <property type="entry name" value="Sec23/Sec24 helical domain"/>
    <property type="match status" value="1"/>
</dbReference>
<feature type="domain" description="Zinc finger Sec23/Sec24-type" evidence="5">
    <location>
        <begin position="247"/>
        <end position="283"/>
    </location>
</feature>
<dbReference type="GO" id="GO:0070971">
    <property type="term" value="C:endoplasmic reticulum exit site"/>
    <property type="evidence" value="ECO:0007669"/>
    <property type="project" value="TreeGrafter"/>
</dbReference>
<evidence type="ECO:0000313" key="10">
    <source>
        <dbReference type="Proteomes" id="UP000663699"/>
    </source>
</evidence>
<feature type="compositionally biased region" description="Polar residues" evidence="4">
    <location>
        <begin position="1"/>
        <end position="19"/>
    </location>
</feature>
<dbReference type="Gene3D" id="2.30.30.380">
    <property type="entry name" value="Zn-finger domain of Sec23/24"/>
    <property type="match status" value="1"/>
</dbReference>
<dbReference type="Proteomes" id="UP000663699">
    <property type="component" value="Chromosome 2"/>
</dbReference>
<accession>A0A899FVX1</accession>
<dbReference type="Gene3D" id="3.40.20.10">
    <property type="entry name" value="Severin"/>
    <property type="match status" value="1"/>
</dbReference>
<dbReference type="PANTHER" id="PTHR13803">
    <property type="entry name" value="SEC24-RELATED PROTEIN"/>
    <property type="match status" value="1"/>
</dbReference>
<dbReference type="InterPro" id="IPR036180">
    <property type="entry name" value="Gelsolin-like_dom_sf"/>
</dbReference>
<dbReference type="Gene3D" id="2.60.40.1670">
    <property type="entry name" value="beta-sandwich domain of Sec23/24"/>
    <property type="match status" value="1"/>
</dbReference>
<proteinExistence type="inferred from homology"/>
<dbReference type="SUPFAM" id="SSF53300">
    <property type="entry name" value="vWA-like"/>
    <property type="match status" value="1"/>
</dbReference>
<dbReference type="GO" id="GO:0006886">
    <property type="term" value="P:intracellular protein transport"/>
    <property type="evidence" value="ECO:0007669"/>
    <property type="project" value="InterPro"/>
</dbReference>
<keyword evidence="10" id="KW-1185">Reference proteome</keyword>
<dbReference type="InterPro" id="IPR006900">
    <property type="entry name" value="Sec23/24_helical_dom"/>
</dbReference>
<evidence type="ECO:0000256" key="4">
    <source>
        <dbReference type="SAM" id="MobiDB-lite"/>
    </source>
</evidence>
<dbReference type="GO" id="GO:0030127">
    <property type="term" value="C:COPII vesicle coat"/>
    <property type="evidence" value="ECO:0007669"/>
    <property type="project" value="InterPro"/>
</dbReference>
<protein>
    <submittedName>
        <fullName evidence="9">Uncharacterized protein</fullName>
    </submittedName>
</protein>
<comment type="similarity">
    <text evidence="1">Belongs to the SEC23/SEC24 family. SEC24 subfamily.</text>
</comment>
<dbReference type="Pfam" id="PF04810">
    <property type="entry name" value="zf-Sec23_Sec24"/>
    <property type="match status" value="1"/>
</dbReference>
<dbReference type="EMBL" id="CP054533">
    <property type="protein sequence ID" value="QSL64464.1"/>
    <property type="molecule type" value="Genomic_DNA"/>
</dbReference>
<dbReference type="SUPFAM" id="SSF81811">
    <property type="entry name" value="Helical domain of Sec23/24"/>
    <property type="match status" value="1"/>
</dbReference>
<dbReference type="SUPFAM" id="SSF82919">
    <property type="entry name" value="Zn-finger domain of Sec23/24"/>
    <property type="match status" value="1"/>
</dbReference>
<dbReference type="SUPFAM" id="SSF82754">
    <property type="entry name" value="C-terminal, gelsolin-like domain of Sec23/24"/>
    <property type="match status" value="1"/>
</dbReference>
<dbReference type="PANTHER" id="PTHR13803:SF4">
    <property type="entry name" value="SECRETORY 24CD, ISOFORM C"/>
    <property type="match status" value="1"/>
</dbReference>
<evidence type="ECO:0000259" key="8">
    <source>
        <dbReference type="Pfam" id="PF08033"/>
    </source>
</evidence>
<dbReference type="InterPro" id="IPR050550">
    <property type="entry name" value="SEC23_SEC24_subfamily"/>
</dbReference>
<evidence type="ECO:0000313" key="9">
    <source>
        <dbReference type="EMBL" id="QSL64464.1"/>
    </source>
</evidence>
<dbReference type="Gene3D" id="3.40.50.410">
    <property type="entry name" value="von Willebrand factor, type A domain"/>
    <property type="match status" value="1"/>
</dbReference>
<dbReference type="InterPro" id="IPR006896">
    <property type="entry name" value="Sec23/24_trunk_dom"/>
</dbReference>
<dbReference type="InterPro" id="IPR036465">
    <property type="entry name" value="vWFA_dom_sf"/>
</dbReference>
<gene>
    <name evidence="9" type="ORF">MERGE_001765</name>
</gene>
<dbReference type="GO" id="GO:0090110">
    <property type="term" value="P:COPII-coated vesicle cargo loading"/>
    <property type="evidence" value="ECO:0007669"/>
    <property type="project" value="TreeGrafter"/>
</dbReference>
<dbReference type="Pfam" id="PF08033">
    <property type="entry name" value="Sec23_BS"/>
    <property type="match status" value="1"/>
</dbReference>
<evidence type="ECO:0000256" key="1">
    <source>
        <dbReference type="ARBA" id="ARBA00008334"/>
    </source>
</evidence>
<dbReference type="InterPro" id="IPR012990">
    <property type="entry name" value="Beta-sandwich_Sec23_24"/>
</dbReference>
<keyword evidence="3" id="KW-0653">Protein transport</keyword>
<feature type="domain" description="Sec23/Sec24 trunk" evidence="6">
    <location>
        <begin position="322"/>
        <end position="547"/>
    </location>
</feature>
<dbReference type="Pfam" id="PF04815">
    <property type="entry name" value="Sec23_helical"/>
    <property type="match status" value="1"/>
</dbReference>
<evidence type="ECO:0000259" key="7">
    <source>
        <dbReference type="Pfam" id="PF04815"/>
    </source>
</evidence>
<dbReference type="InterPro" id="IPR029006">
    <property type="entry name" value="ADF-H/Gelsolin-like_dom_sf"/>
</dbReference>
<dbReference type="OrthoDB" id="49016at2759"/>
<keyword evidence="2" id="KW-0813">Transport</keyword>
<feature type="domain" description="Sec23/Sec24 beta-sandwich" evidence="8">
    <location>
        <begin position="552"/>
        <end position="634"/>
    </location>
</feature>
<sequence>MYSLSSKIMSTESTSTDLYDQNEGAFLPNVPVVPPSAANSREIGRHKDIGTGMERNSAAQFSGNSPMEGLQEQYSNLHISGPAPQRNKHRTIRAYDLSYTESSDRRKSQNSLDFQDNRSFPLISDISGQAESKNLPVLLTNQSGSKIDPEKVPSVAHVHEISQETYRRKVFSATESHVIPTANTDFITIDQGVSSLKFVRLVTRNIAETKDISSSTFIPISMVVQPFAPQKPEEGPIPLVDYGEMGPPRCRKCRAYINPFMSFIQGGCKFVCNICSFPTDVGAEWFSPLNGIGKRQDFDHRPELSHGTVEFSVPKEYETCPPEPIKMIFAIDVSETAIQKGIPRVATNAIMKALYEPSDRPFPPGAKVCIVTFDRTLHFYNLSVYINDAFIPLHKGLFVDPYESRNIIEIVLKSIAVMFDSLKVPEPALGFLVQSSLIALEKTGGKLIVFLSALPTWGPGSLRFREDSKLYNTDNEKQLFTTQNVFWDGLAKKCVSLGIGVDFFLFPAFYIDIRVLASITGGEIYYYQDFIEERDTFRAIEEFVRNVTREQAYHVQIKVRCSNGLQVQKYIGNYIQKRSELELSVIDSEKAISITFTHDSKLNPKSNTYFQCAVLYTTATGQRRLRCYNTVASVSSNPCDIIRYVDIDSYITILAKSALLKIVKKPLKQIRDELTDVCINILACYRKNLSSSIPTSQLVLPENLKLLPIYILCLLKLPALKNGNIQSDLRMQNAQYILTIGVRELISFIYPRIFPLHNLSDEMGFPDNSGNLVLPKAIRASSSYLDEGGIYLMVNGNSAILWFHNHASPKLLKDLYGDDISKLSDINPRSTYLPKLNTRFSIQVRNIFFYFDSFYPGKTLTAYVSRQGLDESSHEFMAQLVEDKQCNSTSYVDFLCYIHRQIQLELSGNRRVYDFKEDIFRSWQGRM</sequence>
<dbReference type="InterPro" id="IPR036174">
    <property type="entry name" value="Znf_Sec23_Sec24_sf"/>
</dbReference>
<dbReference type="GO" id="GO:0008270">
    <property type="term" value="F:zinc ion binding"/>
    <property type="evidence" value="ECO:0007669"/>
    <property type="project" value="InterPro"/>
</dbReference>
<name>A0A899FVX1_9ASCO</name>
<feature type="region of interest" description="Disordered" evidence="4">
    <location>
        <begin position="1"/>
        <end position="22"/>
    </location>
</feature>
<evidence type="ECO:0000256" key="3">
    <source>
        <dbReference type="ARBA" id="ARBA00022927"/>
    </source>
</evidence>
<reference evidence="9" key="1">
    <citation type="submission" date="2020-06" db="EMBL/GenBank/DDBJ databases">
        <title>Genomes of multiple members of Pneumocystis genus reveal paths to human pathogen Pneumocystis jirovecii.</title>
        <authorList>
            <person name="Cisse O.H."/>
            <person name="Ma L."/>
            <person name="Dekker J."/>
            <person name="Khil P."/>
            <person name="Jo J."/>
            <person name="Brenchley J."/>
            <person name="Blair R."/>
            <person name="Pahar B."/>
            <person name="Chabe M."/>
            <person name="Van Rompay K.A."/>
            <person name="Keesler R."/>
            <person name="Sukura A."/>
            <person name="Hirsch V."/>
            <person name="Kutty G."/>
            <person name="Liu Y."/>
            <person name="Peng L."/>
            <person name="Chen J."/>
            <person name="Song J."/>
            <person name="Weissenbacher-Lang C."/>
            <person name="Xu J."/>
            <person name="Upham N.S."/>
            <person name="Stajich J.E."/>
            <person name="Cuomo C.A."/>
            <person name="Cushion M.T."/>
            <person name="Kovacs J.A."/>
        </authorList>
    </citation>
    <scope>NUCLEOTIDE SEQUENCE</scope>
    <source>
        <strain evidence="9">2A</strain>
    </source>
</reference>
<feature type="domain" description="Sec23/Sec24 helical" evidence="7">
    <location>
        <begin position="646"/>
        <end position="746"/>
    </location>
</feature>
<dbReference type="SUPFAM" id="SSF81995">
    <property type="entry name" value="beta-sandwich domain of Sec23/24"/>
    <property type="match status" value="1"/>
</dbReference>
<evidence type="ECO:0000259" key="6">
    <source>
        <dbReference type="Pfam" id="PF04811"/>
    </source>
</evidence>
<organism evidence="9 10">
    <name type="scientific">Pneumocystis wakefieldiae</name>
    <dbReference type="NCBI Taxonomy" id="38082"/>
    <lineage>
        <taxon>Eukaryota</taxon>
        <taxon>Fungi</taxon>
        <taxon>Dikarya</taxon>
        <taxon>Ascomycota</taxon>
        <taxon>Taphrinomycotina</taxon>
        <taxon>Pneumocystomycetes</taxon>
        <taxon>Pneumocystaceae</taxon>
        <taxon>Pneumocystis</taxon>
    </lineage>
</organism>
<evidence type="ECO:0000256" key="2">
    <source>
        <dbReference type="ARBA" id="ARBA00022448"/>
    </source>
</evidence>
<dbReference type="Pfam" id="PF04811">
    <property type="entry name" value="Sec23_trunk"/>
    <property type="match status" value="1"/>
</dbReference>
<dbReference type="AlphaFoldDB" id="A0A899FVX1"/>
<dbReference type="InterPro" id="IPR036175">
    <property type="entry name" value="Sec23/24_helical_dom_sf"/>
</dbReference>
<dbReference type="GO" id="GO:0000149">
    <property type="term" value="F:SNARE binding"/>
    <property type="evidence" value="ECO:0007669"/>
    <property type="project" value="TreeGrafter"/>
</dbReference>
<evidence type="ECO:0000259" key="5">
    <source>
        <dbReference type="Pfam" id="PF04810"/>
    </source>
</evidence>